<feature type="signal peptide" evidence="1">
    <location>
        <begin position="1"/>
        <end position="17"/>
    </location>
</feature>
<evidence type="ECO:0008006" key="4">
    <source>
        <dbReference type="Google" id="ProtNLM"/>
    </source>
</evidence>
<reference evidence="2 3" key="1">
    <citation type="submission" date="2017-08" db="EMBL/GenBank/DDBJ databases">
        <title>Harnessing the power of phylogenomics to disentangle the directionality and signatures of interkingdom host jumping in the parasitic fungal genus Tolypocladium.</title>
        <authorList>
            <person name="Quandt C.A."/>
            <person name="Patterson W."/>
            <person name="Spatafora J.W."/>
        </authorList>
    </citation>
    <scope>NUCLEOTIDE SEQUENCE [LARGE SCALE GENOMIC DNA]</scope>
    <source>
        <strain evidence="2 3">CBS 113982</strain>
    </source>
</reference>
<dbReference type="Gene3D" id="3.40.50.1240">
    <property type="entry name" value="Phosphoglycerate mutase-like"/>
    <property type="match status" value="1"/>
</dbReference>
<organism evidence="2 3">
    <name type="scientific">Tolypocladium capitatum</name>
    <dbReference type="NCBI Taxonomy" id="45235"/>
    <lineage>
        <taxon>Eukaryota</taxon>
        <taxon>Fungi</taxon>
        <taxon>Dikarya</taxon>
        <taxon>Ascomycota</taxon>
        <taxon>Pezizomycotina</taxon>
        <taxon>Sordariomycetes</taxon>
        <taxon>Hypocreomycetidae</taxon>
        <taxon>Hypocreales</taxon>
        <taxon>Ophiocordycipitaceae</taxon>
        <taxon>Tolypocladium</taxon>
    </lineage>
</organism>
<sequence>MKPIAFILLAGAALAGAKPTVYFIRHGEKPSDEADNTLSAQGAQRAQCLRQVFGAGSRYDIGRIMAQTPKADGSRQRPYDTVAPLAADLGIPVDTSCDRDDSDCVRDVVKGYSGSNNILICWEHKQLKNLAKALGAKGVDAYPSDRFDIIWTDPSPYKQIVDVTSEGCPGLDNN</sequence>
<dbReference type="Proteomes" id="UP000236621">
    <property type="component" value="Unassembled WGS sequence"/>
</dbReference>
<dbReference type="OrthoDB" id="425925at2759"/>
<evidence type="ECO:0000313" key="3">
    <source>
        <dbReference type="Proteomes" id="UP000236621"/>
    </source>
</evidence>
<accession>A0A2K3Q954</accession>
<proteinExistence type="predicted"/>
<dbReference type="EMBL" id="NRSZ01000972">
    <property type="protein sequence ID" value="PNY24096.1"/>
    <property type="molecule type" value="Genomic_DNA"/>
</dbReference>
<keyword evidence="1" id="KW-0732">Signal</keyword>
<name>A0A2K3Q954_9HYPO</name>
<dbReference type="AlphaFoldDB" id="A0A2K3Q954"/>
<dbReference type="STRING" id="45235.A0A2K3Q954"/>
<evidence type="ECO:0000313" key="2">
    <source>
        <dbReference type="EMBL" id="PNY24096.1"/>
    </source>
</evidence>
<keyword evidence="3" id="KW-1185">Reference proteome</keyword>
<comment type="caution">
    <text evidence="2">The sequence shown here is derived from an EMBL/GenBank/DDBJ whole genome shotgun (WGS) entry which is preliminary data.</text>
</comment>
<feature type="chain" id="PRO_5014350646" description="Phosphoglycerate mutase family protein" evidence="1">
    <location>
        <begin position="18"/>
        <end position="174"/>
    </location>
</feature>
<protein>
    <recommendedName>
        <fullName evidence="4">Phosphoglycerate mutase family protein</fullName>
    </recommendedName>
</protein>
<evidence type="ECO:0000256" key="1">
    <source>
        <dbReference type="SAM" id="SignalP"/>
    </source>
</evidence>
<gene>
    <name evidence="2" type="ORF">TCAP_05965</name>
</gene>
<dbReference type="InterPro" id="IPR029033">
    <property type="entry name" value="His_PPase_superfam"/>
</dbReference>